<dbReference type="Proteomes" id="UP000031205">
    <property type="component" value="Segment"/>
</dbReference>
<evidence type="ECO:0000256" key="1">
    <source>
        <dbReference type="SAM" id="Phobius"/>
    </source>
</evidence>
<evidence type="ECO:0000313" key="2">
    <source>
        <dbReference type="EMBL" id="AID16876.1"/>
    </source>
</evidence>
<feature type="transmembrane region" description="Helical" evidence="1">
    <location>
        <begin position="34"/>
        <end position="56"/>
    </location>
</feature>
<reference evidence="2 3" key="1">
    <citation type="submission" date="2014-05" db="EMBL/GenBank/DDBJ databases">
        <title>Complete Genome Sequence of vBDshPR2C, a New N4-Like Lytic Phage Infecting Dinoroseobacter shibae.</title>
        <authorList>
            <person name="Cai L."/>
            <person name="Zhang R."/>
            <person name="Jiao N."/>
        </authorList>
    </citation>
    <scope>NUCLEOTIDE SEQUENCE [LARGE SCALE GENOMIC DNA]</scope>
</reference>
<name>A0A0A7CHQ8_9CAUD</name>
<accession>A0A0A7CHQ8</accession>
<feature type="transmembrane region" description="Helical" evidence="1">
    <location>
        <begin position="7"/>
        <end position="28"/>
    </location>
</feature>
<proteinExistence type="predicted"/>
<keyword evidence="1" id="KW-1133">Transmembrane helix</keyword>
<protein>
    <submittedName>
        <fullName evidence="2">Uncharacterized protein</fullName>
    </submittedName>
</protein>
<keyword evidence="1" id="KW-0472">Membrane</keyword>
<evidence type="ECO:0000313" key="3">
    <source>
        <dbReference type="Proteomes" id="UP000031205"/>
    </source>
</evidence>
<gene>
    <name evidence="2" type="ORF">vBDshPR2C_61</name>
</gene>
<organism evidence="2 3">
    <name type="scientific">Dinoroseobacter phage vBDshPR2C</name>
    <dbReference type="NCBI Taxonomy" id="1498169"/>
    <lineage>
        <taxon>Viruses</taxon>
        <taxon>Duplodnaviria</taxon>
        <taxon>Heunggongvirae</taxon>
        <taxon>Uroviricota</taxon>
        <taxon>Caudoviricetes</taxon>
        <taxon>Schitoviridae</taxon>
        <taxon>Rhodovirinae</taxon>
        <taxon>Baltimorevirus</taxon>
        <taxon>Baltimorevirus DFL12</taxon>
    </lineage>
</organism>
<dbReference type="EMBL" id="KJ803031">
    <property type="protein sequence ID" value="AID16876.1"/>
    <property type="molecule type" value="Genomic_DNA"/>
</dbReference>
<sequence>MWTKVKTIAGVFVTLAIIVLVTLLGVAAFAVAAFFFWGLIGIGVIVFIVFLIHAAITDP</sequence>
<keyword evidence="1" id="KW-0812">Transmembrane</keyword>